<dbReference type="RefSeq" id="WP_119693791.1">
    <property type="nucleotide sequence ID" value="NZ_QXDA01000004.1"/>
</dbReference>
<organism evidence="1 2">
    <name type="scientific">Ectopseudomonas oleovorans</name>
    <name type="common">Pseudomonas oleovorans</name>
    <dbReference type="NCBI Taxonomy" id="301"/>
    <lineage>
        <taxon>Bacteria</taxon>
        <taxon>Pseudomonadati</taxon>
        <taxon>Pseudomonadota</taxon>
        <taxon>Gammaproteobacteria</taxon>
        <taxon>Pseudomonadales</taxon>
        <taxon>Pseudomonadaceae</taxon>
        <taxon>Ectopseudomonas</taxon>
    </lineage>
</organism>
<dbReference type="GO" id="GO:0006355">
    <property type="term" value="P:regulation of DNA-templated transcription"/>
    <property type="evidence" value="ECO:0007669"/>
    <property type="project" value="InterPro"/>
</dbReference>
<name>A0A397MCB7_ECTOL</name>
<evidence type="ECO:0000313" key="1">
    <source>
        <dbReference type="EMBL" id="RIA22640.1"/>
    </source>
</evidence>
<protein>
    <submittedName>
        <fullName evidence="1">Pyocin activator protein PrtN</fullName>
    </submittedName>
</protein>
<gene>
    <name evidence="1" type="ORF">DFO61_3330</name>
</gene>
<dbReference type="InterPro" id="IPR020518">
    <property type="entry name" value="Tscrpt_reg_PrtN"/>
</dbReference>
<evidence type="ECO:0000313" key="2">
    <source>
        <dbReference type="Proteomes" id="UP000265836"/>
    </source>
</evidence>
<comment type="caution">
    <text evidence="1">The sequence shown here is derived from an EMBL/GenBank/DDBJ whole genome shotgun (WGS) entry which is preliminary data.</text>
</comment>
<sequence>MSQANQRELRLPAAPRAQTVELLYRTFGDVLVPLEKLRTRYFDQVNDDNFTRALRELRVLLPITKLDPSNRGTKFVDIRHLAVLIDTQADAADAELAEKLNPTEQED</sequence>
<dbReference type="Proteomes" id="UP000265836">
    <property type="component" value="Unassembled WGS sequence"/>
</dbReference>
<dbReference type="EMBL" id="QXDA01000004">
    <property type="protein sequence ID" value="RIA22640.1"/>
    <property type="molecule type" value="Genomic_DNA"/>
</dbReference>
<dbReference type="Pfam" id="PF11112">
    <property type="entry name" value="PyocinActivator"/>
    <property type="match status" value="1"/>
</dbReference>
<reference evidence="1 2" key="1">
    <citation type="submission" date="2018-08" db="EMBL/GenBank/DDBJ databases">
        <title>Genome sequencing of rice bacterial endophytes.</title>
        <authorList>
            <person name="Venturi V."/>
        </authorList>
    </citation>
    <scope>NUCLEOTIDE SEQUENCE [LARGE SCALE GENOMIC DNA]</scope>
    <source>
        <strain evidence="1 2">E1205</strain>
    </source>
</reference>
<accession>A0A397MCB7</accession>
<proteinExistence type="predicted"/>
<dbReference type="AlphaFoldDB" id="A0A397MCB7"/>